<dbReference type="InterPro" id="IPR045392">
    <property type="entry name" value="DUF6519"/>
</dbReference>
<dbReference type="RefSeq" id="WP_274053941.1">
    <property type="nucleotide sequence ID" value="NZ_CP059693.1"/>
</dbReference>
<name>A0ABY7VJH9_9GAMM</name>
<protein>
    <recommendedName>
        <fullName evidence="3">Right handed beta helix domain-containing protein</fullName>
    </recommendedName>
</protein>
<evidence type="ECO:0000313" key="1">
    <source>
        <dbReference type="EMBL" id="WDE13552.1"/>
    </source>
</evidence>
<organism evidence="1 2">
    <name type="scientific">Thalassomonas haliotis</name>
    <dbReference type="NCBI Taxonomy" id="485448"/>
    <lineage>
        <taxon>Bacteria</taxon>
        <taxon>Pseudomonadati</taxon>
        <taxon>Pseudomonadota</taxon>
        <taxon>Gammaproteobacteria</taxon>
        <taxon>Alteromonadales</taxon>
        <taxon>Colwelliaceae</taxon>
        <taxon>Thalassomonas</taxon>
    </lineage>
</organism>
<accession>A0ABY7VJH9</accession>
<evidence type="ECO:0008006" key="3">
    <source>
        <dbReference type="Google" id="ProtNLM"/>
    </source>
</evidence>
<sequence length="1086" mass="117242">MKTQIAKDSHQAAKRYSSVYQQQGRAVLDSDVNELSDIVKTRLNFALDDAIKSGAPASGGLAINNDFTIAPGRLYVDGIPAEVTGTAAVAFSAQTDLLNPQALPGNDFQLYADVWERSVTSLEDDKLLDPGLHGADTCTRSQTMCQIKWADTSLNVMAQGQNPTIGNAELSLALRTIFVSEDICDPCSIKVELDERIGNYLFRVEVHDVYNDGGEDFIVLKWSRDNGAEQFVTSQEPAGFTSGDFVYEFFDEETEKNLGNHHMGVRAKRGSLVDSYAVPVALDEAKDYVRQWDGYCTINLSTASLVSGIDRGTSFSDAVNSDAHGFFEITTEFNVNLELLQLTLSLDGNRFVAGDYWFTPVREAVNEPGDYVLGSEVQGELPNGVEHHYLVLAAIDGAGVLVPQTDAEHRQFHFPALTNIMAADVGFIESCNHLFHGAENVQQALDALCDIGAEDIAYVTPGCTTDTVLAYFSTLPGWPDLDSDGRTSVKDMLDALFCHLNAGTLPYLIPGCGSAADPSVRSLLALPGNSIQPLDQAINALLCNLNAATLPYLVPGCDSSPTLRSLLGLTATNQALKDTLDTILCELRADSIPMNQDGSLCPELQAAVTVQQALQILCERDVSSGGGCAISVDGTERTVDNELADFQGEAARLSIWLCLHAFDHQVTDPAAISDKDTVKIIGSGTQASIVRFIDQAWTISAREVIFRDITFILEGAEANLQVNADNIVIENCHFIRAGGNSDALPVISIAALADAGNLVWNGNIINASYSRLISTVSTTDFTTGDIAANENVVGLMDSLLGGRYSKYSPEYDQAVLALAQEIDALPQATKNNWASEIPSTSINRINRAGRNMTVILRNVANEFSANTNLATNRLPNHFSVVPAGNRSRNINAFYQTLADTSIGIDQRVSLIDNFVTFATESGFTHGLGLADNNLSVQINDSTFNSHLLVNSALIANGRPLGDEDISLGSNFITAQNQLLISKCRLYRIITLIGLDEAGGPALPFTGFARCTLSDNEFTGMDESVLGGIVQLNNNFFSSRNPTGRYMEILGMRVMITQNITLEPDATIHFRARDGAITSDNMGTVFS</sequence>
<dbReference type="EMBL" id="CP059693">
    <property type="protein sequence ID" value="WDE13552.1"/>
    <property type="molecule type" value="Genomic_DNA"/>
</dbReference>
<proteinExistence type="predicted"/>
<gene>
    <name evidence="1" type="ORF">H3N35_09005</name>
</gene>
<evidence type="ECO:0000313" key="2">
    <source>
        <dbReference type="Proteomes" id="UP001215231"/>
    </source>
</evidence>
<dbReference type="Pfam" id="PF20129">
    <property type="entry name" value="DUF6519"/>
    <property type="match status" value="1"/>
</dbReference>
<reference evidence="1 2" key="1">
    <citation type="journal article" date="2022" name="Mar. Drugs">
        <title>Bioassay-Guided Fractionation Leads to the Detection of Cholic Acid Generated by the Rare Thalassomonas sp.</title>
        <authorList>
            <person name="Pheiffer F."/>
            <person name="Schneider Y.K."/>
            <person name="Hansen E.H."/>
            <person name="Andersen J.H."/>
            <person name="Isaksson J."/>
            <person name="Busche T."/>
            <person name="R C."/>
            <person name="Kalinowski J."/>
            <person name="Zyl L.V."/>
            <person name="Trindade M."/>
        </authorList>
    </citation>
    <scope>NUCLEOTIDE SEQUENCE [LARGE SCALE GENOMIC DNA]</scope>
    <source>
        <strain evidence="1 2">A5K-61T</strain>
    </source>
</reference>
<dbReference type="Proteomes" id="UP001215231">
    <property type="component" value="Chromosome"/>
</dbReference>
<keyword evidence="2" id="KW-1185">Reference proteome</keyword>